<reference evidence="1 2" key="1">
    <citation type="submission" date="2018-03" db="EMBL/GenBank/DDBJ databases">
        <title>Genomic Encyclopedia of Archaeal and Bacterial Type Strains, Phase II (KMG-II): from individual species to whole genera.</title>
        <authorList>
            <person name="Goeker M."/>
        </authorList>
    </citation>
    <scope>NUCLEOTIDE SEQUENCE [LARGE SCALE GENOMIC DNA]</scope>
    <source>
        <strain evidence="1 2">DSM 45601</strain>
    </source>
</reference>
<dbReference type="AlphaFoldDB" id="A0A2T0Q7T5"/>
<comment type="caution">
    <text evidence="1">The sequence shown here is derived from an EMBL/GenBank/DDBJ whole genome shotgun (WGS) entry which is preliminary data.</text>
</comment>
<keyword evidence="2" id="KW-1185">Reference proteome</keyword>
<dbReference type="RefSeq" id="WP_146159436.1">
    <property type="nucleotide sequence ID" value="NZ_PVZC01000003.1"/>
</dbReference>
<protein>
    <submittedName>
        <fullName evidence="1">Uncharacterized protein</fullName>
    </submittedName>
</protein>
<sequence>MRKSSPCPSPAEEAEHCRVCGYGPGETNWHPAARPPSGFRICPCCGVESGFEDATVEGVRGYRREWLRRGARWFKPRLRPPGWSLDAQLRSVPERFR</sequence>
<accession>A0A2T0Q7T5</accession>
<proteinExistence type="predicted"/>
<dbReference type="OrthoDB" id="1456570at2"/>
<name>A0A2T0Q7T5_9ACTN</name>
<dbReference type="Proteomes" id="UP000237846">
    <property type="component" value="Unassembled WGS sequence"/>
</dbReference>
<dbReference type="EMBL" id="PVZC01000003">
    <property type="protein sequence ID" value="PRX99885.1"/>
    <property type="molecule type" value="Genomic_DNA"/>
</dbReference>
<organism evidence="1 2">
    <name type="scientific">Allonocardiopsis opalescens</name>
    <dbReference type="NCBI Taxonomy" id="1144618"/>
    <lineage>
        <taxon>Bacteria</taxon>
        <taxon>Bacillati</taxon>
        <taxon>Actinomycetota</taxon>
        <taxon>Actinomycetes</taxon>
        <taxon>Streptosporangiales</taxon>
        <taxon>Allonocardiopsis</taxon>
    </lineage>
</organism>
<evidence type="ECO:0000313" key="1">
    <source>
        <dbReference type="EMBL" id="PRX99885.1"/>
    </source>
</evidence>
<gene>
    <name evidence="1" type="ORF">CLV72_103492</name>
</gene>
<evidence type="ECO:0000313" key="2">
    <source>
        <dbReference type="Proteomes" id="UP000237846"/>
    </source>
</evidence>